<keyword evidence="3" id="KW-1185">Reference proteome</keyword>
<sequence>MLASAKARNAFVREGHLTLFRYLPLTMEAAFMTHLGEVLPAILDGLSDESEGVRDAALAAARAFVEIYAKSCLPLLLPAVEAGLSHEAWRIRQASVELCGELLFKVAGTTGRVKVDGGSDDEGAASEAHGQAILQALGRQRRDEPKPWPPTPTP</sequence>
<evidence type="ECO:0000313" key="2">
    <source>
        <dbReference type="EMBL" id="KIY91964.1"/>
    </source>
</evidence>
<proteinExistence type="predicted"/>
<dbReference type="PANTHER" id="PTHR23346:SF7">
    <property type="entry name" value="STALLED RIBOSOME SENSOR GCN1"/>
    <property type="match status" value="1"/>
</dbReference>
<dbReference type="GeneID" id="25733715"/>
<dbReference type="Gene3D" id="1.25.10.10">
    <property type="entry name" value="Leucine-rich Repeat Variant"/>
    <property type="match status" value="1"/>
</dbReference>
<evidence type="ECO:0000313" key="3">
    <source>
        <dbReference type="Proteomes" id="UP000054498"/>
    </source>
</evidence>
<dbReference type="AlphaFoldDB" id="A0A0D2LIZ2"/>
<dbReference type="Pfam" id="PF24987">
    <property type="entry name" value="HEAT_EF3_N"/>
    <property type="match status" value="1"/>
</dbReference>
<dbReference type="RefSeq" id="XP_013890984.1">
    <property type="nucleotide sequence ID" value="XM_014035530.1"/>
</dbReference>
<dbReference type="KEGG" id="mng:MNEG_15999"/>
<keyword evidence="1" id="KW-0677">Repeat</keyword>
<organism evidence="2 3">
    <name type="scientific">Monoraphidium neglectum</name>
    <dbReference type="NCBI Taxonomy" id="145388"/>
    <lineage>
        <taxon>Eukaryota</taxon>
        <taxon>Viridiplantae</taxon>
        <taxon>Chlorophyta</taxon>
        <taxon>core chlorophytes</taxon>
        <taxon>Chlorophyceae</taxon>
        <taxon>CS clade</taxon>
        <taxon>Sphaeropleales</taxon>
        <taxon>Selenastraceae</taxon>
        <taxon>Monoraphidium</taxon>
    </lineage>
</organism>
<dbReference type="OrthoDB" id="1745528at2759"/>
<name>A0A0D2LIZ2_9CHLO</name>
<dbReference type="InterPro" id="IPR011989">
    <property type="entry name" value="ARM-like"/>
</dbReference>
<dbReference type="PANTHER" id="PTHR23346">
    <property type="entry name" value="TRANSLATIONAL ACTIVATOR GCN1-RELATED"/>
    <property type="match status" value="1"/>
</dbReference>
<dbReference type="GO" id="GO:0005829">
    <property type="term" value="C:cytosol"/>
    <property type="evidence" value="ECO:0007669"/>
    <property type="project" value="TreeGrafter"/>
</dbReference>
<reference evidence="2 3" key="1">
    <citation type="journal article" date="2013" name="BMC Genomics">
        <title>Reconstruction of the lipid metabolism for the microalga Monoraphidium neglectum from its genome sequence reveals characteristics suitable for biofuel production.</title>
        <authorList>
            <person name="Bogen C."/>
            <person name="Al-Dilaimi A."/>
            <person name="Albersmeier A."/>
            <person name="Wichmann J."/>
            <person name="Grundmann M."/>
            <person name="Rupp O."/>
            <person name="Lauersen K.J."/>
            <person name="Blifernez-Klassen O."/>
            <person name="Kalinowski J."/>
            <person name="Goesmann A."/>
            <person name="Mussgnug J.H."/>
            <person name="Kruse O."/>
        </authorList>
    </citation>
    <scope>NUCLEOTIDE SEQUENCE [LARGE SCALE GENOMIC DNA]</scope>
    <source>
        <strain evidence="2 3">SAG 48.87</strain>
    </source>
</reference>
<accession>A0A0D2LIZ2</accession>
<gene>
    <name evidence="2" type="ORF">MNEG_15999</name>
</gene>
<dbReference type="STRING" id="145388.A0A0D2LIZ2"/>
<protein>
    <submittedName>
        <fullName evidence="2">Translational activator GCN1</fullName>
    </submittedName>
</protein>
<dbReference type="GO" id="GO:0019887">
    <property type="term" value="F:protein kinase regulator activity"/>
    <property type="evidence" value="ECO:0007669"/>
    <property type="project" value="TreeGrafter"/>
</dbReference>
<dbReference type="InterPro" id="IPR016024">
    <property type="entry name" value="ARM-type_fold"/>
</dbReference>
<dbReference type="SUPFAM" id="SSF48371">
    <property type="entry name" value="ARM repeat"/>
    <property type="match status" value="1"/>
</dbReference>
<dbReference type="Proteomes" id="UP000054498">
    <property type="component" value="Unassembled WGS sequence"/>
</dbReference>
<evidence type="ECO:0000256" key="1">
    <source>
        <dbReference type="ARBA" id="ARBA00022737"/>
    </source>
</evidence>
<dbReference type="EMBL" id="KK106091">
    <property type="protein sequence ID" value="KIY91964.1"/>
    <property type="molecule type" value="Genomic_DNA"/>
</dbReference>
<dbReference type="GO" id="GO:0034198">
    <property type="term" value="P:cellular response to amino acid starvation"/>
    <property type="evidence" value="ECO:0007669"/>
    <property type="project" value="TreeGrafter"/>
</dbReference>
<dbReference type="GO" id="GO:0006417">
    <property type="term" value="P:regulation of translation"/>
    <property type="evidence" value="ECO:0007669"/>
    <property type="project" value="TreeGrafter"/>
</dbReference>